<evidence type="ECO:0000313" key="6">
    <source>
        <dbReference type="Proteomes" id="UP000694412"/>
    </source>
</evidence>
<reference evidence="5" key="3">
    <citation type="submission" date="2025-09" db="UniProtKB">
        <authorList>
            <consortium name="Ensembl"/>
        </authorList>
    </citation>
    <scope>IDENTIFICATION</scope>
</reference>
<accession>A0A8C2TIH3</accession>
<dbReference type="Ensembl" id="ENSCJPT00005020454.1">
    <property type="protein sequence ID" value="ENSCJPP00005014357.1"/>
    <property type="gene ID" value="ENSCJPG00005011967.1"/>
</dbReference>
<evidence type="ECO:0000256" key="2">
    <source>
        <dbReference type="SAM" id="Coils"/>
    </source>
</evidence>
<evidence type="ECO:0000259" key="4">
    <source>
        <dbReference type="Pfam" id="PF15739"/>
    </source>
</evidence>
<dbReference type="Pfam" id="PF15739">
    <property type="entry name" value="TSNAXIP1_N"/>
    <property type="match status" value="1"/>
</dbReference>
<dbReference type="GeneTree" id="ENSGT00940000165060"/>
<organism evidence="5 6">
    <name type="scientific">Coturnix japonica</name>
    <name type="common">Japanese quail</name>
    <name type="synonym">Coturnix coturnix japonica</name>
    <dbReference type="NCBI Taxonomy" id="93934"/>
    <lineage>
        <taxon>Eukaryota</taxon>
        <taxon>Metazoa</taxon>
        <taxon>Chordata</taxon>
        <taxon>Craniata</taxon>
        <taxon>Vertebrata</taxon>
        <taxon>Euteleostomi</taxon>
        <taxon>Archelosauria</taxon>
        <taxon>Archosauria</taxon>
        <taxon>Dinosauria</taxon>
        <taxon>Saurischia</taxon>
        <taxon>Theropoda</taxon>
        <taxon>Coelurosauria</taxon>
        <taxon>Aves</taxon>
        <taxon>Neognathae</taxon>
        <taxon>Galloanserae</taxon>
        <taxon>Galliformes</taxon>
        <taxon>Phasianidae</taxon>
        <taxon>Perdicinae</taxon>
        <taxon>Coturnix</taxon>
    </lineage>
</organism>
<dbReference type="AlphaFoldDB" id="A0A8C2TIH3"/>
<dbReference type="GO" id="GO:0005737">
    <property type="term" value="C:cytoplasm"/>
    <property type="evidence" value="ECO:0007669"/>
    <property type="project" value="TreeGrafter"/>
</dbReference>
<feature type="compositionally biased region" description="Basic residues" evidence="3">
    <location>
        <begin position="30"/>
        <end position="42"/>
    </location>
</feature>
<feature type="region of interest" description="Disordered" evidence="3">
    <location>
        <begin position="115"/>
        <end position="139"/>
    </location>
</feature>
<proteinExistence type="predicted"/>
<dbReference type="Proteomes" id="UP000694412">
    <property type="component" value="Chromosome 11"/>
</dbReference>
<feature type="compositionally biased region" description="Basic residues" evidence="3">
    <location>
        <begin position="11"/>
        <end position="21"/>
    </location>
</feature>
<keyword evidence="6" id="KW-1185">Reference proteome</keyword>
<evidence type="ECO:0000256" key="1">
    <source>
        <dbReference type="ARBA" id="ARBA00023054"/>
    </source>
</evidence>
<feature type="region of interest" description="Disordered" evidence="3">
    <location>
        <begin position="1"/>
        <end position="42"/>
    </location>
</feature>
<dbReference type="InterPro" id="IPR032755">
    <property type="entry name" value="TSNAXIP1_N"/>
</dbReference>
<feature type="coiled-coil region" evidence="2">
    <location>
        <begin position="413"/>
        <end position="470"/>
    </location>
</feature>
<dbReference type="PANTHER" id="PTHR16306:SF0">
    <property type="entry name" value="TRANSLIN-ASSOCIATED FACTOR X-INTERACTING PROTEIN 1"/>
    <property type="match status" value="1"/>
</dbReference>
<reference evidence="5" key="1">
    <citation type="submission" date="2015-11" db="EMBL/GenBank/DDBJ databases">
        <authorList>
            <consortium name="International Coturnix japonica Genome Analysis Consortium"/>
            <person name="Warren W."/>
            <person name="Burt D.W."/>
            <person name="Antin P.B."/>
            <person name="Lanford R."/>
            <person name="Gros J."/>
            <person name="Wilson R.K."/>
        </authorList>
    </citation>
    <scope>NUCLEOTIDE SEQUENCE [LARGE SCALE GENOMIC DNA]</scope>
</reference>
<gene>
    <name evidence="5" type="primary">TSNAXIP1</name>
</gene>
<sequence length="791" mass="89945">MGAALPDGKRSPTRRLRPAARRRWDYTSRRAPRARPRPLPRRAARWETCPCPAGLSGAAPRLELQLPECTAATRRSGAAERPPHRCRCPPAASAHGPVYAARSDGRTVLFGRHRSDSGRLTEPTYRRAGTGQRWGRCGRRTASGAPRAAIAAGGGLTDCVASLGIFRPHLGSVVFAVLFNPNSFSLKPFQPSARGYWSTWPAYAAGQTVLRNHKPCSALLAIPKPQHLEQLESYLRKELQTLDPTKGISQEVKLQPYREIFEFFIDNFKTYKPLLSAIKKEYEATLAHQEEMIRALEPLKVMVATVSEECTQQILALQEKEKVEINTLKQEKLHLLKLIDSMKEENCSLQTQVNKRLQMSVAEEYTRYLEECSARKLLLAKLNERQNEQPEVKQEQVQEVDKGEDVVMLTLALKMARQDLTKAQVELNAMIAEYGDVVPRRDFESLEKKYSDLLQETETLRKDFDQLHEEYGTLLEVHRETAEDRGGSHTPRPNWAKCSVIRGGEERWGRLAKGKSSNQLVDVLLEEIGTRVLKEMNAFHGWVRACFHLCLFPLRLIGSKYPSRRWENCLREQSSLPEFFLSYLQKKYGDASAVEWSYTLYEYMRLCPSNHVMSSFYEILTGKVGIPGPCAAPLPRHCWMALIEAFPLKRRDAIQELVDASRFSLDSDDDLIDYRSLFKEDEEGNPEPFVAKLRSQYVSEKQEYLQELKNSLGDVTEVNADDLKAAFCRIDPEINDQTLDAYISLAYQVREEQSDQEAVPVDTVLERLRVGDVRRVRPSTRKGSTTDLEGD</sequence>
<keyword evidence="1 2" id="KW-0175">Coiled coil</keyword>
<protein>
    <submittedName>
        <fullName evidence="5">Translin associated factor X interacting protein 1</fullName>
    </submittedName>
</protein>
<feature type="domain" description="Translin-associated factor X-interacting protein 1 N-terminal" evidence="4">
    <location>
        <begin position="232"/>
        <end position="343"/>
    </location>
</feature>
<reference evidence="5" key="2">
    <citation type="submission" date="2025-08" db="UniProtKB">
        <authorList>
            <consortium name="Ensembl"/>
        </authorList>
    </citation>
    <scope>IDENTIFICATION</scope>
</reference>
<evidence type="ECO:0000256" key="3">
    <source>
        <dbReference type="SAM" id="MobiDB-lite"/>
    </source>
</evidence>
<name>A0A8C2TIH3_COTJA</name>
<evidence type="ECO:0000313" key="5">
    <source>
        <dbReference type="Ensembl" id="ENSCJPP00005014357.1"/>
    </source>
</evidence>
<dbReference type="PANTHER" id="PTHR16306">
    <property type="entry name" value="TRANSLIN-ASSOCIATED FACTOR X-INTERACTING PROTEIN 1"/>
    <property type="match status" value="1"/>
</dbReference>